<evidence type="ECO:0000259" key="8">
    <source>
        <dbReference type="PROSITE" id="PS51379"/>
    </source>
</evidence>
<dbReference type="InterPro" id="IPR050572">
    <property type="entry name" value="Fe-S_Ferredoxin"/>
</dbReference>
<dbReference type="InterPro" id="IPR017896">
    <property type="entry name" value="4Fe4S_Fe-S-bd"/>
</dbReference>
<proteinExistence type="predicted"/>
<evidence type="ECO:0000256" key="1">
    <source>
        <dbReference type="ARBA" id="ARBA00022448"/>
    </source>
</evidence>
<dbReference type="GO" id="GO:0051539">
    <property type="term" value="F:4 iron, 4 sulfur cluster binding"/>
    <property type="evidence" value="ECO:0007669"/>
    <property type="project" value="UniProtKB-KW"/>
</dbReference>
<dbReference type="PANTHER" id="PTHR43687">
    <property type="entry name" value="ADENYLYLSULFATE REDUCTASE, BETA SUBUNIT"/>
    <property type="match status" value="1"/>
</dbReference>
<name>A0A2M7EAG7_9BACT</name>
<keyword evidence="7" id="KW-0411">Iron-sulfur</keyword>
<evidence type="ECO:0000313" key="9">
    <source>
        <dbReference type="EMBL" id="PIV64709.1"/>
    </source>
</evidence>
<dbReference type="Gene3D" id="3.30.70.20">
    <property type="match status" value="1"/>
</dbReference>
<gene>
    <name evidence="9" type="ORF">COS11_00800</name>
</gene>
<comment type="caution">
    <text evidence="9">The sequence shown here is derived from an EMBL/GenBank/DDBJ whole genome shotgun (WGS) entry which is preliminary data.</text>
</comment>
<keyword evidence="4" id="KW-0677">Repeat</keyword>
<keyword evidence="1" id="KW-0813">Transport</keyword>
<dbReference type="Pfam" id="PF14697">
    <property type="entry name" value="Fer4_21"/>
    <property type="match status" value="1"/>
</dbReference>
<feature type="domain" description="4Fe-4S ferredoxin-type" evidence="8">
    <location>
        <begin position="4"/>
        <end position="33"/>
    </location>
</feature>
<accession>A0A2M7EAG7</accession>
<dbReference type="PROSITE" id="PS00198">
    <property type="entry name" value="4FE4S_FER_1"/>
    <property type="match status" value="1"/>
</dbReference>
<evidence type="ECO:0000256" key="5">
    <source>
        <dbReference type="ARBA" id="ARBA00022982"/>
    </source>
</evidence>
<dbReference type="EMBL" id="PETL01000042">
    <property type="protein sequence ID" value="PIV64709.1"/>
    <property type="molecule type" value="Genomic_DNA"/>
</dbReference>
<keyword evidence="6" id="KW-0408">Iron</keyword>
<dbReference type="Proteomes" id="UP000228886">
    <property type="component" value="Unassembled WGS sequence"/>
</dbReference>
<evidence type="ECO:0000256" key="2">
    <source>
        <dbReference type="ARBA" id="ARBA00022485"/>
    </source>
</evidence>
<evidence type="ECO:0000256" key="6">
    <source>
        <dbReference type="ARBA" id="ARBA00023004"/>
    </source>
</evidence>
<keyword evidence="3" id="KW-0479">Metal-binding</keyword>
<dbReference type="PANTHER" id="PTHR43687:SF6">
    <property type="entry name" value="L-ASPARTATE SEMIALDEHYDE SULFURTRANSFERASE IRON-SULFUR SUBUNIT"/>
    <property type="match status" value="1"/>
</dbReference>
<reference evidence="10" key="1">
    <citation type="submission" date="2017-09" db="EMBL/GenBank/DDBJ databases">
        <title>Depth-based differentiation of microbial function through sediment-hosted aquifers and enrichment of novel symbionts in the deep terrestrial subsurface.</title>
        <authorList>
            <person name="Probst A.J."/>
            <person name="Ladd B."/>
            <person name="Jarett J.K."/>
            <person name="Geller-Mcgrath D.E."/>
            <person name="Sieber C.M.K."/>
            <person name="Emerson J.B."/>
            <person name="Anantharaman K."/>
            <person name="Thomas B.C."/>
            <person name="Malmstrom R."/>
            <person name="Stieglmeier M."/>
            <person name="Klingl A."/>
            <person name="Woyke T."/>
            <person name="Ryan C.M."/>
            <person name="Banfield J.F."/>
        </authorList>
    </citation>
    <scope>NUCLEOTIDE SEQUENCE [LARGE SCALE GENOMIC DNA]</scope>
</reference>
<evidence type="ECO:0000256" key="7">
    <source>
        <dbReference type="ARBA" id="ARBA00023014"/>
    </source>
</evidence>
<feature type="domain" description="4Fe-4S ferredoxin-type" evidence="8">
    <location>
        <begin position="34"/>
        <end position="62"/>
    </location>
</feature>
<organism evidence="9 10">
    <name type="scientific">bacterium (Candidatus Ratteibacteria) CG01_land_8_20_14_3_00_40_19</name>
    <dbReference type="NCBI Taxonomy" id="2014290"/>
    <lineage>
        <taxon>Bacteria</taxon>
        <taxon>Candidatus Ratteibacteria</taxon>
    </lineage>
</organism>
<evidence type="ECO:0000256" key="4">
    <source>
        <dbReference type="ARBA" id="ARBA00022737"/>
    </source>
</evidence>
<dbReference type="InterPro" id="IPR017900">
    <property type="entry name" value="4Fe4S_Fe_S_CS"/>
</dbReference>
<evidence type="ECO:0000256" key="3">
    <source>
        <dbReference type="ARBA" id="ARBA00022723"/>
    </source>
</evidence>
<evidence type="ECO:0000313" key="10">
    <source>
        <dbReference type="Proteomes" id="UP000228886"/>
    </source>
</evidence>
<keyword evidence="5" id="KW-0249">Electron transport</keyword>
<dbReference type="PROSITE" id="PS51379">
    <property type="entry name" value="4FE4S_FER_2"/>
    <property type="match status" value="2"/>
</dbReference>
<dbReference type="AlphaFoldDB" id="A0A2M7EAG7"/>
<protein>
    <submittedName>
        <fullName evidence="9">4Fe-4S ferredoxin</fullName>
    </submittedName>
</protein>
<dbReference type="SUPFAM" id="SSF54862">
    <property type="entry name" value="4Fe-4S ferredoxins"/>
    <property type="match status" value="1"/>
</dbReference>
<sequence>MAEEKVKLDVEKCVGCGICVDTCEKSVLEMADDVVKVAHPEKCDGCNSCVEACPNEALTLSE</sequence>
<dbReference type="GO" id="GO:0046872">
    <property type="term" value="F:metal ion binding"/>
    <property type="evidence" value="ECO:0007669"/>
    <property type="project" value="UniProtKB-KW"/>
</dbReference>
<keyword evidence="2" id="KW-0004">4Fe-4S</keyword>